<dbReference type="MEROPS" id="C96.001"/>
<proteinExistence type="predicted"/>
<dbReference type="PATRIC" id="fig|1219045.3.peg.2805"/>
<keyword evidence="3" id="KW-1185">Reference proteome</keyword>
<dbReference type="eggNOG" id="ENOG5033GCR">
    <property type="taxonomic scope" value="Bacteria"/>
</dbReference>
<name>A0A086P7S1_SPHHM</name>
<dbReference type="Proteomes" id="UP000024284">
    <property type="component" value="Unassembled WGS sequence"/>
</dbReference>
<evidence type="ECO:0000313" key="2">
    <source>
        <dbReference type="EMBL" id="KFG89439.1"/>
    </source>
</evidence>
<reference evidence="2" key="1">
    <citation type="submission" date="2014-08" db="EMBL/GenBank/DDBJ databases">
        <title>Draft genome sequences of Sphingobium herbicidovorans.</title>
        <authorList>
            <person name="Gan H.M."/>
            <person name="Gan H.Y."/>
            <person name="Savka M.A."/>
        </authorList>
    </citation>
    <scope>NUCLEOTIDE SEQUENCE [LARGE SCALE GENOMIC DNA]</scope>
    <source>
        <strain evidence="2">NBRC 16415</strain>
    </source>
</reference>
<comment type="caution">
    <text evidence="2">The sequence shown here is derived from an EMBL/GenBank/DDBJ whole genome shotgun (WGS) entry which is preliminary data.</text>
</comment>
<accession>A0A086P7S1</accession>
<dbReference type="OrthoDB" id="119963at2"/>
<dbReference type="EMBL" id="JFZA02000028">
    <property type="protein sequence ID" value="KFG89439.1"/>
    <property type="molecule type" value="Genomic_DNA"/>
</dbReference>
<dbReference type="NCBIfam" id="NF033537">
    <property type="entry name" value="lasso_biosyn_B2"/>
    <property type="match status" value="1"/>
</dbReference>
<evidence type="ECO:0000259" key="1">
    <source>
        <dbReference type="Pfam" id="PF13471"/>
    </source>
</evidence>
<feature type="domain" description="Microcin J25-processing protein McjB C-terminal" evidence="1">
    <location>
        <begin position="114"/>
        <end position="221"/>
    </location>
</feature>
<dbReference type="AlphaFoldDB" id="A0A086P7S1"/>
<protein>
    <recommendedName>
        <fullName evidence="1">Microcin J25-processing protein McjB C-terminal domain-containing protein</fullName>
    </recommendedName>
</protein>
<dbReference type="InterPro" id="IPR032708">
    <property type="entry name" value="McjB_C"/>
</dbReference>
<evidence type="ECO:0000313" key="3">
    <source>
        <dbReference type="Proteomes" id="UP000024284"/>
    </source>
</evidence>
<dbReference type="STRING" id="76947.GCA_002080435_00163"/>
<dbReference type="InterPro" id="IPR053521">
    <property type="entry name" value="McjB-like"/>
</dbReference>
<gene>
    <name evidence="2" type="ORF">BV98_002768</name>
</gene>
<dbReference type="RefSeq" id="WP_037467174.1">
    <property type="nucleotide sequence ID" value="NZ_JFZA02000028.1"/>
</dbReference>
<organism evidence="2 3">
    <name type="scientific">Sphingobium herbicidovorans (strain ATCC 700291 / DSM 11019 / CCUG 56400 / KCTC 2939 / LMG 18315 / NBRC 16415 / MH)</name>
    <name type="common">Sphingomonas herbicidovorans</name>
    <dbReference type="NCBI Taxonomy" id="1219045"/>
    <lineage>
        <taxon>Bacteria</taxon>
        <taxon>Pseudomonadati</taxon>
        <taxon>Pseudomonadota</taxon>
        <taxon>Alphaproteobacteria</taxon>
        <taxon>Sphingomonadales</taxon>
        <taxon>Sphingomonadaceae</taxon>
        <taxon>Sphingobium</taxon>
    </lineage>
</organism>
<sequence>MTYHLAPHVSYGLLGHRVVLLDLAADRYLLLGEAEAAVLAALAASEPPPSSTLVETLLARRLICAGRGAGIAPVDQPPPLISALEVDGGSGSISSWEAIASVARARLSLRFLGLARTVSRWRAFRALCARQSKGRDGLARDSEIAAAIARGFAEARIAVPTRRLCVPDSLALARCLWTRGIAADVYFGVQLDPLLAHSWVQSDNLVLSDPLNIAADYTPVFKL</sequence>
<dbReference type="Pfam" id="PF13471">
    <property type="entry name" value="Transglut_core3"/>
    <property type="match status" value="1"/>
</dbReference>